<dbReference type="InterPro" id="IPR002347">
    <property type="entry name" value="SDR_fam"/>
</dbReference>
<dbReference type="InterPro" id="IPR050259">
    <property type="entry name" value="SDR"/>
</dbReference>
<dbReference type="AlphaFoldDB" id="A0A2I7L0T5"/>
<dbReference type="Gene3D" id="3.40.50.720">
    <property type="entry name" value="NAD(P)-binding Rossmann-like Domain"/>
    <property type="match status" value="1"/>
</dbReference>
<dbReference type="PRINTS" id="PR00081">
    <property type="entry name" value="GDHRDH"/>
</dbReference>
<gene>
    <name evidence="4" type="ORF">PhaeoP88_02311</name>
</gene>
<dbReference type="FunFam" id="3.40.50.720:FF:000084">
    <property type="entry name" value="Short-chain dehydrogenase reductase"/>
    <property type="match status" value="1"/>
</dbReference>
<dbReference type="PANTHER" id="PTHR42879:SF2">
    <property type="entry name" value="3-OXOACYL-[ACYL-CARRIER-PROTEIN] REDUCTASE FABG"/>
    <property type="match status" value="1"/>
</dbReference>
<evidence type="ECO:0000313" key="5">
    <source>
        <dbReference type="Proteomes" id="UP000236447"/>
    </source>
</evidence>
<evidence type="ECO:0000256" key="1">
    <source>
        <dbReference type="ARBA" id="ARBA00006484"/>
    </source>
</evidence>
<comment type="similarity">
    <text evidence="1 2">Belongs to the short-chain dehydrogenases/reductases (SDR) family.</text>
</comment>
<dbReference type="SUPFAM" id="SSF51735">
    <property type="entry name" value="NAD(P)-binding Rossmann-fold domains"/>
    <property type="match status" value="1"/>
</dbReference>
<reference evidence="4 5" key="2">
    <citation type="journal article" date="2017" name="Genome Biol. Evol.">
        <title>Trajectories and Drivers of Genome Evolution in Surface-Associated Marine Phaeobacter.</title>
        <authorList>
            <person name="Freese H.M."/>
            <person name="Sikorski J."/>
            <person name="Bunk B."/>
            <person name="Scheuner C."/>
            <person name="Meier-Kolthoff J.P."/>
            <person name="Sproer C."/>
            <person name="Gram L."/>
            <person name="Overmann J."/>
        </authorList>
    </citation>
    <scope>NUCLEOTIDE SEQUENCE [LARGE SCALE GENOMIC DNA]</scope>
    <source>
        <strain evidence="4 5">P88</strain>
    </source>
</reference>
<evidence type="ECO:0000259" key="3">
    <source>
        <dbReference type="SMART" id="SM00822"/>
    </source>
</evidence>
<evidence type="ECO:0000313" key="4">
    <source>
        <dbReference type="EMBL" id="AUQ99667.1"/>
    </source>
</evidence>
<dbReference type="InterPro" id="IPR020904">
    <property type="entry name" value="Sc_DH/Rdtase_CS"/>
</dbReference>
<dbReference type="PRINTS" id="PR00080">
    <property type="entry name" value="SDRFAMILY"/>
</dbReference>
<dbReference type="PANTHER" id="PTHR42879">
    <property type="entry name" value="3-OXOACYL-(ACYL-CARRIER-PROTEIN) REDUCTASE"/>
    <property type="match status" value="1"/>
</dbReference>
<dbReference type="Pfam" id="PF00106">
    <property type="entry name" value="adh_short"/>
    <property type="match status" value="1"/>
</dbReference>
<organism evidence="4 5">
    <name type="scientific">Phaeobacter inhibens</name>
    <dbReference type="NCBI Taxonomy" id="221822"/>
    <lineage>
        <taxon>Bacteria</taxon>
        <taxon>Pseudomonadati</taxon>
        <taxon>Pseudomonadota</taxon>
        <taxon>Alphaproteobacteria</taxon>
        <taxon>Rhodobacterales</taxon>
        <taxon>Roseobacteraceae</taxon>
        <taxon>Phaeobacter</taxon>
    </lineage>
</organism>
<feature type="domain" description="Ketoreductase" evidence="3">
    <location>
        <begin position="12"/>
        <end position="186"/>
    </location>
</feature>
<dbReference type="PROSITE" id="PS00061">
    <property type="entry name" value="ADH_SHORT"/>
    <property type="match status" value="1"/>
</dbReference>
<reference evidence="4 5" key="1">
    <citation type="journal article" date="2017" name="Front. Microbiol.">
        <title>Phaeobacter piscinae sp. nov., a species of the Roseobacter group and potential aquaculture probiont.</title>
        <authorList>
            <person name="Sonnenschein E.C."/>
            <person name="Phippen C.B.W."/>
            <person name="Nielsen K.F."/>
            <person name="Mateiu R.V."/>
            <person name="Melchiorsen J."/>
            <person name="Gram L."/>
            <person name="Overmann J."/>
            <person name="Freese H.M."/>
        </authorList>
    </citation>
    <scope>NUCLEOTIDE SEQUENCE [LARGE SCALE GENOMIC DNA]</scope>
    <source>
        <strain evidence="4 5">P88</strain>
    </source>
</reference>
<dbReference type="CDD" id="cd05233">
    <property type="entry name" value="SDR_c"/>
    <property type="match status" value="1"/>
</dbReference>
<evidence type="ECO:0000256" key="2">
    <source>
        <dbReference type="RuleBase" id="RU000363"/>
    </source>
</evidence>
<dbReference type="Proteomes" id="UP000236447">
    <property type="component" value="Chromosome"/>
</dbReference>
<name>A0A2I7L0T5_9RHOB</name>
<sequence>MSNLAGKDLAGRHVVITGGGSGVGAALARSFAGQGAWLTLLGRRIEPLEEVAAETGALPLACDVTEAEAVHAVLATARQQYGPVTVAIANAGAAPSKPFSKMDLADFEAALAVNLSGVFNLWQAALPDMKSAGWGRMIAVASTAGLKGYPYVSGYCAAKHGVVGLTRSLAQELARSGITVNAICPGFIETPLLERSIATIVSTTGMSEEEAAKSLRAGNPQGRFIQPEEVADAALFLASSSAASINGSALPITGGEI</sequence>
<dbReference type="GO" id="GO:0032787">
    <property type="term" value="P:monocarboxylic acid metabolic process"/>
    <property type="evidence" value="ECO:0007669"/>
    <property type="project" value="UniProtKB-ARBA"/>
</dbReference>
<proteinExistence type="inferred from homology"/>
<protein>
    <submittedName>
        <fullName evidence="4">Putative D-beta-hydroxybutyrate dehydrogenase</fullName>
    </submittedName>
</protein>
<dbReference type="InterPro" id="IPR036291">
    <property type="entry name" value="NAD(P)-bd_dom_sf"/>
</dbReference>
<dbReference type="InterPro" id="IPR057326">
    <property type="entry name" value="KR_dom"/>
</dbReference>
<dbReference type="SMART" id="SM00822">
    <property type="entry name" value="PKS_KR"/>
    <property type="match status" value="1"/>
</dbReference>
<dbReference type="EMBL" id="CP010725">
    <property type="protein sequence ID" value="AUQ99667.1"/>
    <property type="molecule type" value="Genomic_DNA"/>
</dbReference>
<dbReference type="RefSeq" id="WP_102849408.1">
    <property type="nucleotide sequence ID" value="NZ_CP010617.1"/>
</dbReference>
<accession>A0A2I7L0T5</accession>